<evidence type="ECO:0000313" key="2">
    <source>
        <dbReference type="EMBL" id="KKN09471.1"/>
    </source>
</evidence>
<reference evidence="2" key="1">
    <citation type="journal article" date="2015" name="Nature">
        <title>Complex archaea that bridge the gap between prokaryotes and eukaryotes.</title>
        <authorList>
            <person name="Spang A."/>
            <person name="Saw J.H."/>
            <person name="Jorgensen S.L."/>
            <person name="Zaremba-Niedzwiedzka K."/>
            <person name="Martijn J."/>
            <person name="Lind A.E."/>
            <person name="van Eijk R."/>
            <person name="Schleper C."/>
            <person name="Guy L."/>
            <person name="Ettema T.J."/>
        </authorList>
    </citation>
    <scope>NUCLEOTIDE SEQUENCE</scope>
</reference>
<dbReference type="EMBL" id="LAZR01004344">
    <property type="protein sequence ID" value="KKN09471.1"/>
    <property type="molecule type" value="Genomic_DNA"/>
</dbReference>
<organism evidence="2">
    <name type="scientific">marine sediment metagenome</name>
    <dbReference type="NCBI Taxonomy" id="412755"/>
    <lineage>
        <taxon>unclassified sequences</taxon>
        <taxon>metagenomes</taxon>
        <taxon>ecological metagenomes</taxon>
    </lineage>
</organism>
<evidence type="ECO:0008006" key="3">
    <source>
        <dbReference type="Google" id="ProtNLM"/>
    </source>
</evidence>
<dbReference type="AlphaFoldDB" id="A0A0F9Q8C6"/>
<sequence length="227" mass="26530">MNKLKDRYNSLLGKIELLKSQKESKKQNLRSLKIEYEDLSKARFVISEVAKLTQERFQKRVESLVTMAIKSVFNRDFEFKLIFEKKRNKFECRPVLIENGEEFSPEDDRGGAVIDIISFAFRVVLWSLEKPRSRNVFILDEPMKNLGKGEMLNRVGKMLKEISHRLGFQLILITHETQLAEIADRTFAVSYDGEISNVQVGRFGIDRRTGKKVFIAENKSKRKLLRR</sequence>
<protein>
    <recommendedName>
        <fullName evidence="3">RecF/RecN/SMC N-terminal domain-containing protein</fullName>
    </recommendedName>
</protein>
<name>A0A0F9Q8C6_9ZZZZ</name>
<proteinExistence type="predicted"/>
<dbReference type="SUPFAM" id="SSF52540">
    <property type="entry name" value="P-loop containing nucleoside triphosphate hydrolases"/>
    <property type="match status" value="1"/>
</dbReference>
<gene>
    <name evidence="2" type="ORF">LCGC14_1046360</name>
</gene>
<keyword evidence="1" id="KW-0175">Coiled coil</keyword>
<dbReference type="InterPro" id="IPR027417">
    <property type="entry name" value="P-loop_NTPase"/>
</dbReference>
<feature type="coiled-coil region" evidence="1">
    <location>
        <begin position="1"/>
        <end position="42"/>
    </location>
</feature>
<evidence type="ECO:0000256" key="1">
    <source>
        <dbReference type="SAM" id="Coils"/>
    </source>
</evidence>
<dbReference type="Gene3D" id="3.40.50.300">
    <property type="entry name" value="P-loop containing nucleotide triphosphate hydrolases"/>
    <property type="match status" value="1"/>
</dbReference>
<comment type="caution">
    <text evidence="2">The sequence shown here is derived from an EMBL/GenBank/DDBJ whole genome shotgun (WGS) entry which is preliminary data.</text>
</comment>
<accession>A0A0F9Q8C6</accession>